<keyword evidence="2" id="KW-1185">Reference proteome</keyword>
<dbReference type="STRING" id="1121448.DGI_1784"/>
<dbReference type="KEGG" id="dgg:DGI_1784"/>
<dbReference type="PATRIC" id="fig|1121448.10.peg.1755"/>
<name>T2GBD6_MEGG1</name>
<accession>T2GBD6</accession>
<protein>
    <submittedName>
        <fullName evidence="1">Putative hipothetical protein</fullName>
    </submittedName>
</protein>
<sequence length="286" mass="30697">MHHATDLGQVPRNRPARATGTAMRTLLQAMMVLMLLTTAAGVAQARQPKAMPAAPETGDLDAALCQAQSRLEALRLALVPLDARKRQPVVDKDTLAAVLAALAEENLRIRDALYEVVDAPWPDEVKRAYVAYFLTPGATTGLAQRVGTENLNLLRPLLETPLLQESGWPTRAAFGPEADFHAFIVVAQGRGADPQWVAQVIVPRLKALAGRDEVQPLGHQWLAAGARADVGKFAQQFKDAGLPWSRYGLQLDGLAGLQARMPALDAAAELPPLTPAPCGAERPGRK</sequence>
<evidence type="ECO:0000313" key="1">
    <source>
        <dbReference type="EMBL" id="AGW13583.1"/>
    </source>
</evidence>
<organism evidence="1 2">
    <name type="scientific">Megalodesulfovibrio gigas (strain ATCC 19364 / DSM 1382 / NCIMB 9332 / VKM B-1759)</name>
    <name type="common">Desulfovibrio gigas</name>
    <dbReference type="NCBI Taxonomy" id="1121448"/>
    <lineage>
        <taxon>Bacteria</taxon>
        <taxon>Pseudomonadati</taxon>
        <taxon>Thermodesulfobacteriota</taxon>
        <taxon>Desulfovibrionia</taxon>
        <taxon>Desulfovibrionales</taxon>
        <taxon>Desulfovibrionaceae</taxon>
        <taxon>Megalodesulfovibrio</taxon>
    </lineage>
</organism>
<dbReference type="AlphaFoldDB" id="T2GBD6"/>
<dbReference type="HOGENOM" id="CLU_972280_0_0_7"/>
<dbReference type="EMBL" id="CP006585">
    <property type="protein sequence ID" value="AGW13583.1"/>
    <property type="molecule type" value="Genomic_DNA"/>
</dbReference>
<gene>
    <name evidence="1" type="ORF">DGI_1784</name>
</gene>
<dbReference type="Proteomes" id="UP000016587">
    <property type="component" value="Chromosome"/>
</dbReference>
<reference evidence="1 2" key="1">
    <citation type="journal article" date="2013" name="J. Bacteriol.">
        <title>Roles of HynAB and Ech, the only two hydrogenases found in the model sulfate reducer Desulfovibrio gigas.</title>
        <authorList>
            <person name="Morais-Silva F.O."/>
            <person name="Santos C.I."/>
            <person name="Rodrigues R."/>
            <person name="Pereira I.A."/>
            <person name="Rodrigues-Pousada C."/>
        </authorList>
    </citation>
    <scope>NUCLEOTIDE SEQUENCE [LARGE SCALE GENOMIC DNA]</scope>
    <source>
        <strain evidence="2">ATCC 19364 / DSM 1382 / NCIMB 9332 / VKM B-1759</strain>
    </source>
</reference>
<evidence type="ECO:0000313" key="2">
    <source>
        <dbReference type="Proteomes" id="UP000016587"/>
    </source>
</evidence>
<proteinExistence type="predicted"/>
<reference evidence="2" key="2">
    <citation type="submission" date="2013-07" db="EMBL/GenBank/DDBJ databases">
        <authorList>
            <person name="Morais-Silva F.O."/>
            <person name="Rezende A.M."/>
            <person name="Pimentel C."/>
            <person name="Resende D.M."/>
            <person name="Santos C.I."/>
            <person name="Clemente C."/>
            <person name="de Oliveira L.M."/>
            <person name="da Silva S.M."/>
            <person name="Costa D.A."/>
            <person name="Varela-Raposo A."/>
            <person name="Horacio E.C.A."/>
            <person name="Matos M."/>
            <person name="Flores O."/>
            <person name="Ruiz J.C."/>
            <person name="Rodrigues-Pousada C."/>
        </authorList>
    </citation>
    <scope>NUCLEOTIDE SEQUENCE [LARGE SCALE GENOMIC DNA]</scope>
    <source>
        <strain evidence="2">ATCC 19364 / DSM 1382 / NCIMB 9332 / VKM B-1759</strain>
    </source>
</reference>